<accession>A0ABU8ESG8</accession>
<evidence type="ECO:0000313" key="1">
    <source>
        <dbReference type="EMBL" id="MEI4549924.1"/>
    </source>
</evidence>
<dbReference type="RefSeq" id="WP_336435292.1">
    <property type="nucleotide sequence ID" value="NZ_JBAWKS010000001.1"/>
</dbReference>
<keyword evidence="2" id="KW-1185">Reference proteome</keyword>
<dbReference type="EMBL" id="JBAWKS010000001">
    <property type="protein sequence ID" value="MEI4549924.1"/>
    <property type="molecule type" value="Genomic_DNA"/>
</dbReference>
<organism evidence="1 2">
    <name type="scientific">Pseudoalteromonas spongiae</name>
    <dbReference type="NCBI Taxonomy" id="298657"/>
    <lineage>
        <taxon>Bacteria</taxon>
        <taxon>Pseudomonadati</taxon>
        <taxon>Pseudomonadota</taxon>
        <taxon>Gammaproteobacteria</taxon>
        <taxon>Alteromonadales</taxon>
        <taxon>Pseudoalteromonadaceae</taxon>
        <taxon>Pseudoalteromonas</taxon>
    </lineage>
</organism>
<sequence length="161" mass="18199">MSFIITGLASLLGASLAAIFTHYFTVKRKRTDELSALKYQAYVDFVLAASKLMSARRLGHTETSVEELSAINDAKTRICLFGDAEIVAELSEFWHRGGTLELEEEVIAFTSLCNQIRESIGYERFDLRKQDIELSNILFKLEPSNYSFKKENKPCLKSSSD</sequence>
<evidence type="ECO:0000313" key="2">
    <source>
        <dbReference type="Proteomes" id="UP001382455"/>
    </source>
</evidence>
<protein>
    <recommendedName>
        <fullName evidence="3">DUF4760 domain-containing protein</fullName>
    </recommendedName>
</protein>
<proteinExistence type="predicted"/>
<comment type="caution">
    <text evidence="1">The sequence shown here is derived from an EMBL/GenBank/DDBJ whole genome shotgun (WGS) entry which is preliminary data.</text>
</comment>
<dbReference type="Proteomes" id="UP001382455">
    <property type="component" value="Unassembled WGS sequence"/>
</dbReference>
<reference evidence="1 2" key="1">
    <citation type="submission" date="2023-12" db="EMBL/GenBank/DDBJ databases">
        <title>Friends and Foes: Symbiotic and Algicidal bacterial influence on Karenia brevis blooms.</title>
        <authorList>
            <person name="Fei C."/>
            <person name="Mohamed A.R."/>
            <person name="Booker A."/>
            <person name="Arshad M."/>
            <person name="Klass S."/>
            <person name="Ahn S."/>
            <person name="Gilbert P.M."/>
            <person name="Heil C.A."/>
            <person name="Martinez J.M."/>
            <person name="Amin S.A."/>
        </authorList>
    </citation>
    <scope>NUCLEOTIDE SEQUENCE [LARGE SCALE GENOMIC DNA]</scope>
    <source>
        <strain evidence="1 2">CE15</strain>
    </source>
</reference>
<evidence type="ECO:0008006" key="3">
    <source>
        <dbReference type="Google" id="ProtNLM"/>
    </source>
</evidence>
<gene>
    <name evidence="1" type="ORF">WAE96_09570</name>
</gene>
<name>A0ABU8ESG8_9GAMM</name>